<dbReference type="Proteomes" id="UP000048600">
    <property type="component" value="Unassembled WGS sequence"/>
</dbReference>
<evidence type="ECO:0000313" key="2">
    <source>
        <dbReference type="EMBL" id="COX54082.1"/>
    </source>
</evidence>
<gene>
    <name evidence="2" type="ORF">ERS007739_01434</name>
    <name evidence="1" type="ORF">ERS007741_04318</name>
</gene>
<organism evidence="1 4">
    <name type="scientific">Mycobacterium tuberculosis</name>
    <dbReference type="NCBI Taxonomy" id="1773"/>
    <lineage>
        <taxon>Bacteria</taxon>
        <taxon>Bacillati</taxon>
        <taxon>Actinomycetota</taxon>
        <taxon>Actinomycetes</taxon>
        <taxon>Mycobacteriales</taxon>
        <taxon>Mycobacteriaceae</taxon>
        <taxon>Mycobacterium</taxon>
        <taxon>Mycobacterium tuberculosis complex</taxon>
    </lineage>
</organism>
<evidence type="ECO:0000313" key="3">
    <source>
        <dbReference type="Proteomes" id="UP000039021"/>
    </source>
</evidence>
<name>A0A655JQ60_MYCTX</name>
<dbReference type="EMBL" id="CSBK01000548">
    <property type="protein sequence ID" value="COX54082.1"/>
    <property type="molecule type" value="Genomic_DNA"/>
</dbReference>
<dbReference type="Proteomes" id="UP000039021">
    <property type="component" value="Unassembled WGS sequence"/>
</dbReference>
<dbReference type="AlphaFoldDB" id="A0A655JQ60"/>
<sequence>MVIVTKDENAGAAALVWDGHCSAPAVAAVVALNASTSRRSLRDSTSILDSCFGSAWLAKVLRSHQIILVR</sequence>
<reference evidence="3 4" key="1">
    <citation type="submission" date="2015-03" db="EMBL/GenBank/DDBJ databases">
        <authorList>
            <consortium name="Pathogen Informatics"/>
        </authorList>
    </citation>
    <scope>NUCLEOTIDE SEQUENCE [LARGE SCALE GENOMIC DNA]</scope>
    <source>
        <strain evidence="3">N09902308</strain>
        <strain evidence="1 4">P00601463</strain>
    </source>
</reference>
<protein>
    <submittedName>
        <fullName evidence="1">Uncharacterized protein</fullName>
    </submittedName>
</protein>
<accession>A0A655JQ60</accession>
<reference evidence="2" key="2">
    <citation type="submission" date="2015-03" db="EMBL/GenBank/DDBJ databases">
        <authorList>
            <consortium name="Pathogen Informatics"/>
            <person name="Murphy D."/>
        </authorList>
    </citation>
    <scope>NUCLEOTIDE SEQUENCE</scope>
    <source>
        <strain evidence="2">N09902308</strain>
    </source>
</reference>
<dbReference type="EMBL" id="CHKL01000864">
    <property type="protein sequence ID" value="COX39280.1"/>
    <property type="molecule type" value="Genomic_DNA"/>
</dbReference>
<evidence type="ECO:0000313" key="1">
    <source>
        <dbReference type="EMBL" id="COX39280.1"/>
    </source>
</evidence>
<proteinExistence type="predicted"/>
<evidence type="ECO:0000313" key="4">
    <source>
        <dbReference type="Proteomes" id="UP000048600"/>
    </source>
</evidence>